<dbReference type="PROSITE" id="PS50893">
    <property type="entry name" value="ABC_TRANSPORTER_2"/>
    <property type="match status" value="1"/>
</dbReference>
<keyword evidence="2" id="KW-0813">Transport</keyword>
<gene>
    <name evidence="11" type="ORF">FYJ85_19210</name>
</gene>
<evidence type="ECO:0000256" key="5">
    <source>
        <dbReference type="ARBA" id="ARBA00022741"/>
    </source>
</evidence>
<evidence type="ECO:0000259" key="9">
    <source>
        <dbReference type="PROSITE" id="PS50893"/>
    </source>
</evidence>
<dbReference type="PROSITE" id="PS50929">
    <property type="entry name" value="ABC_TM1F"/>
    <property type="match status" value="1"/>
</dbReference>
<dbReference type="InterPro" id="IPR011527">
    <property type="entry name" value="ABC1_TM_dom"/>
</dbReference>
<dbReference type="AlphaFoldDB" id="A0A844G8I8"/>
<reference evidence="11 12" key="1">
    <citation type="submission" date="2019-08" db="EMBL/GenBank/DDBJ databases">
        <title>In-depth cultivation of the pig gut microbiome towards novel bacterial diversity and tailored functional studies.</title>
        <authorList>
            <person name="Wylensek D."/>
            <person name="Hitch T.C.A."/>
            <person name="Clavel T."/>
        </authorList>
    </citation>
    <scope>NUCLEOTIDE SEQUENCE [LARGE SCALE GENOMIC DNA]</scope>
    <source>
        <strain evidence="11 12">BBE-744-WT-12</strain>
    </source>
</reference>
<dbReference type="InterPro" id="IPR027417">
    <property type="entry name" value="P-loop_NTPase"/>
</dbReference>
<dbReference type="EMBL" id="VUNS01000030">
    <property type="protein sequence ID" value="MST99162.1"/>
    <property type="molecule type" value="Genomic_DNA"/>
</dbReference>
<dbReference type="Pfam" id="PF00005">
    <property type="entry name" value="ABC_tran"/>
    <property type="match status" value="1"/>
</dbReference>
<evidence type="ECO:0000256" key="1">
    <source>
        <dbReference type="ARBA" id="ARBA00004651"/>
    </source>
</evidence>
<sequence>MGGKIMARNLSKHAEWLSLVEVSGPFLAVAVLDRVFPQGLEAIYPEAKRHIRSAYEEWCDAVSEDDKDLQALHKEWVHLVISDFLEIPDKVLLPGNSVQVPSDNGVGGYSPEFVLQDEDAKPKLFVGVYPPGTNLTAIDRRSDWTASPLDKMTKLCRVKDVRLGLLTNGEEWMLVNAPNGKTSGSVTWYARLWFQEPRTLQAFSSLLGVRRFFGPENETLPALMDESLDCLEEVTDTLGDQVRTAVEVLIQGLDKADQDRNRELLRDIRPAELYEAGLTVMMRLVFLLCAEERGLLLLGTELYDQNYAVSTLRSQLASEADKHGAEILERRHDAWARLLAIFRAVYGGLEHAEVRLPALGGSIFDPDKYPFLEGRAKGTCWKECNPTPLPIDNRTVLLLLNSLQVLEQTGGAILLSYRALDVEQIGHIYEGLLEHTAARTPEITLGLRGSAKAKNPNITLPELESLALEPTQQRKWNDTAAYAITRYFRVAKISMTARTLSNFLEKTMFVAIIWFGAKAVFDGTLSVGALIAFQMLSGRVTAPLVRIVGLVHEYQQTALSVKMLGVVMNCPGEQVGGSLHHQLRGEISIENVSFQYTPDGPRVIKDCNLHIAPGTTVGLVGRSGSGKTTLTKLIQGLYPLQAGIIKFDGIDIREIDRSSLRSNIGIVLQDNYFFYGTVRENLTLTKKEASMEEVIYAARMAGADEFIQKMPKGYDSILEENASNLSGGQRQRLAIARALLPNPRILIFDEATSALDPESETLVRRNLKMIARNRTVFIISHRLSILCRANKIVVMDKGELVESGTHRELIGRNGIYAEFWRQQMGTEDDEI</sequence>
<dbReference type="InterPro" id="IPR036640">
    <property type="entry name" value="ABC1_TM_sf"/>
</dbReference>
<evidence type="ECO:0000313" key="11">
    <source>
        <dbReference type="EMBL" id="MST99162.1"/>
    </source>
</evidence>
<dbReference type="SUPFAM" id="SSF52540">
    <property type="entry name" value="P-loop containing nucleoside triphosphate hydrolases"/>
    <property type="match status" value="1"/>
</dbReference>
<accession>A0A844G8I8</accession>
<evidence type="ECO:0000256" key="7">
    <source>
        <dbReference type="ARBA" id="ARBA00022989"/>
    </source>
</evidence>
<keyword evidence="12" id="KW-1185">Reference proteome</keyword>
<dbReference type="SMART" id="SM00382">
    <property type="entry name" value="AAA"/>
    <property type="match status" value="1"/>
</dbReference>
<comment type="subcellular location">
    <subcellularLocation>
        <location evidence="1">Cell membrane</location>
        <topology evidence="1">Multi-pass membrane protein</topology>
    </subcellularLocation>
</comment>
<dbReference type="Pfam" id="PF00664">
    <property type="entry name" value="ABC_membrane"/>
    <property type="match status" value="1"/>
</dbReference>
<dbReference type="GO" id="GO:0005524">
    <property type="term" value="F:ATP binding"/>
    <property type="evidence" value="ECO:0007669"/>
    <property type="project" value="UniProtKB-KW"/>
</dbReference>
<dbReference type="InterPro" id="IPR003439">
    <property type="entry name" value="ABC_transporter-like_ATP-bd"/>
</dbReference>
<dbReference type="PANTHER" id="PTHR24221:SF647">
    <property type="entry name" value="BLL6336 PROTEIN"/>
    <property type="match status" value="1"/>
</dbReference>
<evidence type="ECO:0000256" key="8">
    <source>
        <dbReference type="ARBA" id="ARBA00023136"/>
    </source>
</evidence>
<keyword evidence="3" id="KW-1003">Cell membrane</keyword>
<comment type="caution">
    <text evidence="11">The sequence shown here is derived from an EMBL/GenBank/DDBJ whole genome shotgun (WGS) entry which is preliminary data.</text>
</comment>
<keyword evidence="6" id="KW-0067">ATP-binding</keyword>
<protein>
    <submittedName>
        <fullName evidence="11">Peptidase domain-containing ABC transporter</fullName>
    </submittedName>
</protein>
<evidence type="ECO:0000256" key="2">
    <source>
        <dbReference type="ARBA" id="ARBA00022448"/>
    </source>
</evidence>
<dbReference type="Gene3D" id="3.40.50.300">
    <property type="entry name" value="P-loop containing nucleotide triphosphate hydrolases"/>
    <property type="match status" value="1"/>
</dbReference>
<dbReference type="GO" id="GO:0005886">
    <property type="term" value="C:plasma membrane"/>
    <property type="evidence" value="ECO:0007669"/>
    <property type="project" value="UniProtKB-SubCell"/>
</dbReference>
<dbReference type="GO" id="GO:0034040">
    <property type="term" value="F:ATPase-coupled lipid transmembrane transporter activity"/>
    <property type="evidence" value="ECO:0007669"/>
    <property type="project" value="TreeGrafter"/>
</dbReference>
<evidence type="ECO:0000256" key="3">
    <source>
        <dbReference type="ARBA" id="ARBA00022475"/>
    </source>
</evidence>
<dbReference type="InterPro" id="IPR003593">
    <property type="entry name" value="AAA+_ATPase"/>
</dbReference>
<dbReference type="PROSITE" id="PS00211">
    <property type="entry name" value="ABC_TRANSPORTER_1"/>
    <property type="match status" value="1"/>
</dbReference>
<dbReference type="GO" id="GO:0016887">
    <property type="term" value="F:ATP hydrolysis activity"/>
    <property type="evidence" value="ECO:0007669"/>
    <property type="project" value="InterPro"/>
</dbReference>
<dbReference type="PANTHER" id="PTHR24221">
    <property type="entry name" value="ATP-BINDING CASSETTE SUB-FAMILY B"/>
    <property type="match status" value="1"/>
</dbReference>
<evidence type="ECO:0000313" key="12">
    <source>
        <dbReference type="Proteomes" id="UP000435649"/>
    </source>
</evidence>
<dbReference type="Proteomes" id="UP000435649">
    <property type="component" value="Unassembled WGS sequence"/>
</dbReference>
<organism evidence="11 12">
    <name type="scientific">Victivallis lenta</name>
    <dbReference type="NCBI Taxonomy" id="2606640"/>
    <lineage>
        <taxon>Bacteria</taxon>
        <taxon>Pseudomonadati</taxon>
        <taxon>Lentisphaerota</taxon>
        <taxon>Lentisphaeria</taxon>
        <taxon>Victivallales</taxon>
        <taxon>Victivallaceae</taxon>
        <taxon>Victivallis</taxon>
    </lineage>
</organism>
<feature type="domain" description="ABC transporter" evidence="9">
    <location>
        <begin position="587"/>
        <end position="822"/>
    </location>
</feature>
<evidence type="ECO:0000256" key="6">
    <source>
        <dbReference type="ARBA" id="ARBA00022840"/>
    </source>
</evidence>
<dbReference type="GO" id="GO:0140359">
    <property type="term" value="F:ABC-type transporter activity"/>
    <property type="evidence" value="ECO:0007669"/>
    <property type="project" value="InterPro"/>
</dbReference>
<evidence type="ECO:0000256" key="4">
    <source>
        <dbReference type="ARBA" id="ARBA00022692"/>
    </source>
</evidence>
<evidence type="ECO:0000259" key="10">
    <source>
        <dbReference type="PROSITE" id="PS50929"/>
    </source>
</evidence>
<dbReference type="InterPro" id="IPR017871">
    <property type="entry name" value="ABC_transporter-like_CS"/>
</dbReference>
<name>A0A844G8I8_9BACT</name>
<dbReference type="InterPro" id="IPR039421">
    <property type="entry name" value="Type_1_exporter"/>
</dbReference>
<keyword evidence="8" id="KW-0472">Membrane</keyword>
<keyword evidence="4" id="KW-0812">Transmembrane</keyword>
<dbReference type="FunFam" id="3.40.50.300:FF:000221">
    <property type="entry name" value="Multidrug ABC transporter ATP-binding protein"/>
    <property type="match status" value="1"/>
</dbReference>
<keyword evidence="5" id="KW-0547">Nucleotide-binding</keyword>
<dbReference type="SUPFAM" id="SSF90123">
    <property type="entry name" value="ABC transporter transmembrane region"/>
    <property type="match status" value="1"/>
</dbReference>
<dbReference type="Gene3D" id="1.20.1560.10">
    <property type="entry name" value="ABC transporter type 1, transmembrane domain"/>
    <property type="match status" value="1"/>
</dbReference>
<feature type="domain" description="ABC transmembrane type-1" evidence="10">
    <location>
        <begin position="465"/>
        <end position="556"/>
    </location>
</feature>
<proteinExistence type="predicted"/>
<keyword evidence="7" id="KW-1133">Transmembrane helix</keyword>